<dbReference type="GO" id="GO:0003676">
    <property type="term" value="F:nucleic acid binding"/>
    <property type="evidence" value="ECO:0007669"/>
    <property type="project" value="InterPro"/>
</dbReference>
<proteinExistence type="predicted"/>
<accession>A0A4C1TUQ6</accession>
<organism evidence="2 3">
    <name type="scientific">Eumeta variegata</name>
    <name type="common">Bagworm moth</name>
    <name type="synonym">Eumeta japonica</name>
    <dbReference type="NCBI Taxonomy" id="151549"/>
    <lineage>
        <taxon>Eukaryota</taxon>
        <taxon>Metazoa</taxon>
        <taxon>Ecdysozoa</taxon>
        <taxon>Arthropoda</taxon>
        <taxon>Hexapoda</taxon>
        <taxon>Insecta</taxon>
        <taxon>Pterygota</taxon>
        <taxon>Neoptera</taxon>
        <taxon>Endopterygota</taxon>
        <taxon>Lepidoptera</taxon>
        <taxon>Glossata</taxon>
        <taxon>Ditrysia</taxon>
        <taxon>Tineoidea</taxon>
        <taxon>Psychidae</taxon>
        <taxon>Oiketicinae</taxon>
        <taxon>Eumeta</taxon>
    </lineage>
</organism>
<evidence type="ECO:0000313" key="3">
    <source>
        <dbReference type="Proteomes" id="UP000299102"/>
    </source>
</evidence>
<dbReference type="STRING" id="151549.A0A4C1TUQ6"/>
<dbReference type="EMBL" id="BGZK01006345">
    <property type="protein sequence ID" value="GBP17624.1"/>
    <property type="molecule type" value="Genomic_DNA"/>
</dbReference>
<protein>
    <recommendedName>
        <fullName evidence="4">Histone-lysine N-methyltransferase SETMAR</fullName>
    </recommendedName>
</protein>
<evidence type="ECO:0000313" key="2">
    <source>
        <dbReference type="EMBL" id="GBP17624.1"/>
    </source>
</evidence>
<feature type="region of interest" description="Disordered" evidence="1">
    <location>
        <begin position="114"/>
        <end position="158"/>
    </location>
</feature>
<dbReference type="Proteomes" id="UP000299102">
    <property type="component" value="Unassembled WGS sequence"/>
</dbReference>
<evidence type="ECO:0000256" key="1">
    <source>
        <dbReference type="SAM" id="MobiDB-lite"/>
    </source>
</evidence>
<dbReference type="Gene3D" id="3.30.420.10">
    <property type="entry name" value="Ribonuclease H-like superfamily/Ribonuclease H"/>
    <property type="match status" value="1"/>
</dbReference>
<evidence type="ECO:0008006" key="4">
    <source>
        <dbReference type="Google" id="ProtNLM"/>
    </source>
</evidence>
<name>A0A4C1TUQ6_EUMVA</name>
<dbReference type="OrthoDB" id="17948at2759"/>
<dbReference type="InterPro" id="IPR036397">
    <property type="entry name" value="RNaseH_sf"/>
</dbReference>
<comment type="caution">
    <text evidence="2">The sequence shown here is derived from an EMBL/GenBank/DDBJ whole genome shotgun (WGS) entry which is preliminary data.</text>
</comment>
<sequence length="158" mass="17795">MNMKKISARWIQNVNGQTDAPTHKTEFAMDVIREAGLELFEHSAYPPDVAPSDFYLFLRLNEYLRGKKFTDDSRSFIFGLSEDQGNVQLTDLSKAVLRAGKTIMFVKASGPVVFSDSSDSSAEDDETNKQDNTAQSRNTKFSNNESDNEQPNKKKKLC</sequence>
<dbReference type="AlphaFoldDB" id="A0A4C1TUQ6"/>
<reference evidence="2 3" key="1">
    <citation type="journal article" date="2019" name="Commun. Biol.">
        <title>The bagworm genome reveals a unique fibroin gene that provides high tensile strength.</title>
        <authorList>
            <person name="Kono N."/>
            <person name="Nakamura H."/>
            <person name="Ohtoshi R."/>
            <person name="Tomita M."/>
            <person name="Numata K."/>
            <person name="Arakawa K."/>
        </authorList>
    </citation>
    <scope>NUCLEOTIDE SEQUENCE [LARGE SCALE GENOMIC DNA]</scope>
</reference>
<keyword evidence="3" id="KW-1185">Reference proteome</keyword>
<feature type="compositionally biased region" description="Polar residues" evidence="1">
    <location>
        <begin position="130"/>
        <end position="145"/>
    </location>
</feature>
<gene>
    <name evidence="2" type="ORF">EVAR_69219_1</name>
</gene>